<comment type="caution">
    <text evidence="1">The sequence shown here is derived from an EMBL/GenBank/DDBJ whole genome shotgun (WGS) entry which is preliminary data.</text>
</comment>
<keyword evidence="2" id="KW-1185">Reference proteome</keyword>
<proteinExistence type="predicted"/>
<dbReference type="Proteomes" id="UP000076858">
    <property type="component" value="Unassembled WGS sequence"/>
</dbReference>
<gene>
    <name evidence="1" type="ORF">APZ42_021160</name>
</gene>
<sequence>MVQLLSAALQCEKIDSGKNLLIMLIRTMQASFKQSWNDLSTVIFVYIWFSHANL</sequence>
<dbReference type="EMBL" id="LRGB01001036">
    <property type="protein sequence ID" value="KZS13776.1"/>
    <property type="molecule type" value="Genomic_DNA"/>
</dbReference>
<dbReference type="AlphaFoldDB" id="A0A164X1A7"/>
<accession>A0A164X1A7</accession>
<reference evidence="1 2" key="1">
    <citation type="submission" date="2016-03" db="EMBL/GenBank/DDBJ databases">
        <title>EvidentialGene: Evidence-directed Construction of Genes on Genomes.</title>
        <authorList>
            <person name="Gilbert D.G."/>
            <person name="Choi J.-H."/>
            <person name="Mockaitis K."/>
            <person name="Colbourne J."/>
            <person name="Pfrender M."/>
        </authorList>
    </citation>
    <scope>NUCLEOTIDE SEQUENCE [LARGE SCALE GENOMIC DNA]</scope>
    <source>
        <strain evidence="1 2">Xinb3</strain>
        <tissue evidence="1">Complete organism</tissue>
    </source>
</reference>
<name>A0A164X1A7_9CRUS</name>
<protein>
    <submittedName>
        <fullName evidence="1">Uncharacterized protein</fullName>
    </submittedName>
</protein>
<evidence type="ECO:0000313" key="2">
    <source>
        <dbReference type="Proteomes" id="UP000076858"/>
    </source>
</evidence>
<evidence type="ECO:0000313" key="1">
    <source>
        <dbReference type="EMBL" id="KZS13776.1"/>
    </source>
</evidence>
<organism evidence="1 2">
    <name type="scientific">Daphnia magna</name>
    <dbReference type="NCBI Taxonomy" id="35525"/>
    <lineage>
        <taxon>Eukaryota</taxon>
        <taxon>Metazoa</taxon>
        <taxon>Ecdysozoa</taxon>
        <taxon>Arthropoda</taxon>
        <taxon>Crustacea</taxon>
        <taxon>Branchiopoda</taxon>
        <taxon>Diplostraca</taxon>
        <taxon>Cladocera</taxon>
        <taxon>Anomopoda</taxon>
        <taxon>Daphniidae</taxon>
        <taxon>Daphnia</taxon>
    </lineage>
</organism>